<dbReference type="RefSeq" id="WP_135530597.1">
    <property type="nucleotide sequence ID" value="NZ_SRKZ01000003.1"/>
</dbReference>
<accession>A0A4Z0MMD4</accession>
<evidence type="ECO:0000313" key="3">
    <source>
        <dbReference type="Proteomes" id="UP000298284"/>
    </source>
</evidence>
<evidence type="ECO:0000256" key="1">
    <source>
        <dbReference type="SAM" id="SignalP"/>
    </source>
</evidence>
<sequence length="274" mass="31253">MKAVFTFLFIILLASNSVFAQFSRSIAEVNRNEELEVENIKTKPLFVLLNDESPELNKLLQQSVSTNWKLSPSISYITNAELTKIEKENTGQLNILELRNYSLSTMPHTMKSPGMAKGFFSLGLRVIVKRVSFSIHIEPICNDIVHPSDIAFCIKRIEQTIEKKPLDFKNTKLTNSILIICEDDISNDMIIKAKEVYTLPHKIVSREEYEKLFTDTSSPYVFMILSYLGMGTFGPLLFTTDKVEFIGIGKPKSNSKRPFLTDKDFISFKKYLGN</sequence>
<organism evidence="2 3">
    <name type="scientific">Hymenobacter wooponensis</name>
    <dbReference type="NCBI Taxonomy" id="1525360"/>
    <lineage>
        <taxon>Bacteria</taxon>
        <taxon>Pseudomonadati</taxon>
        <taxon>Bacteroidota</taxon>
        <taxon>Cytophagia</taxon>
        <taxon>Cytophagales</taxon>
        <taxon>Hymenobacteraceae</taxon>
        <taxon>Hymenobacter</taxon>
    </lineage>
</organism>
<dbReference type="Proteomes" id="UP000298284">
    <property type="component" value="Unassembled WGS sequence"/>
</dbReference>
<keyword evidence="3" id="KW-1185">Reference proteome</keyword>
<comment type="caution">
    <text evidence="2">The sequence shown here is derived from an EMBL/GenBank/DDBJ whole genome shotgun (WGS) entry which is preliminary data.</text>
</comment>
<gene>
    <name evidence="2" type="ORF">EU557_11455</name>
</gene>
<feature type="signal peptide" evidence="1">
    <location>
        <begin position="1"/>
        <end position="20"/>
    </location>
</feature>
<evidence type="ECO:0000313" key="2">
    <source>
        <dbReference type="EMBL" id="TGD80448.1"/>
    </source>
</evidence>
<keyword evidence="1" id="KW-0732">Signal</keyword>
<dbReference type="EMBL" id="SRKZ01000003">
    <property type="protein sequence ID" value="TGD80448.1"/>
    <property type="molecule type" value="Genomic_DNA"/>
</dbReference>
<name>A0A4Z0MMD4_9BACT</name>
<reference evidence="2 3" key="1">
    <citation type="submission" date="2019-04" db="EMBL/GenBank/DDBJ databases">
        <authorList>
            <person name="Feng G."/>
            <person name="Zhang J."/>
            <person name="Zhu H."/>
        </authorList>
    </citation>
    <scope>NUCLEOTIDE SEQUENCE [LARGE SCALE GENOMIC DNA]</scope>
    <source>
        <strain evidence="2 3">JCM 19491</strain>
    </source>
</reference>
<proteinExistence type="predicted"/>
<protein>
    <submittedName>
        <fullName evidence="2">Uncharacterized protein</fullName>
    </submittedName>
</protein>
<feature type="chain" id="PRO_5021210748" evidence="1">
    <location>
        <begin position="21"/>
        <end position="274"/>
    </location>
</feature>
<dbReference type="AlphaFoldDB" id="A0A4Z0MMD4"/>